<keyword evidence="3" id="KW-0472">Membrane</keyword>
<dbReference type="InterPro" id="IPR011013">
    <property type="entry name" value="Gal_mutarotase_sf_dom"/>
</dbReference>
<evidence type="ECO:0000313" key="8">
    <source>
        <dbReference type="Proteomes" id="UP001142078"/>
    </source>
</evidence>
<proteinExistence type="predicted"/>
<dbReference type="Gene3D" id="2.70.98.40">
    <property type="entry name" value="Glycoside hydrolase, family 65, N-terminal domain"/>
    <property type="match status" value="2"/>
</dbReference>
<dbReference type="InterPro" id="IPR037820">
    <property type="entry name" value="GH94N_NdvB"/>
</dbReference>
<feature type="transmembrane region" description="Helical" evidence="3">
    <location>
        <begin position="434"/>
        <end position="459"/>
    </location>
</feature>
<dbReference type="InterPro" id="IPR010383">
    <property type="entry name" value="Glyco_hydrolase_94_b-supersand"/>
</dbReference>
<keyword evidence="1" id="KW-0328">Glycosyltransferase</keyword>
<dbReference type="Pfam" id="PF17167">
    <property type="entry name" value="Glyco_hydro_94"/>
    <property type="match status" value="1"/>
</dbReference>
<dbReference type="GO" id="GO:0005975">
    <property type="term" value="P:carbohydrate metabolic process"/>
    <property type="evidence" value="ECO:0007669"/>
    <property type="project" value="InterPro"/>
</dbReference>
<name>A0A9X2MGA7_9FIRM</name>
<evidence type="ECO:0000313" key="7">
    <source>
        <dbReference type="EMBL" id="MCR2043099.1"/>
    </source>
</evidence>
<dbReference type="InterPro" id="IPR012341">
    <property type="entry name" value="6hp_glycosidase-like_sf"/>
</dbReference>
<gene>
    <name evidence="7" type="ORF">NSA23_03105</name>
</gene>
<dbReference type="CDD" id="cd11753">
    <property type="entry name" value="GH94N_ChvB_NdvB_2_like"/>
    <property type="match status" value="1"/>
</dbReference>
<evidence type="ECO:0000259" key="5">
    <source>
        <dbReference type="Pfam" id="PF10091"/>
    </source>
</evidence>
<dbReference type="Pfam" id="PF06165">
    <property type="entry name" value="GH94_b-supersand"/>
    <property type="match status" value="2"/>
</dbReference>
<feature type="domain" description="Glycosyl hydrolase 94 catalytic" evidence="6">
    <location>
        <begin position="2310"/>
        <end position="2738"/>
    </location>
</feature>
<dbReference type="Gene3D" id="1.50.10.140">
    <property type="match status" value="2"/>
</dbReference>
<feature type="transmembrane region" description="Helical" evidence="3">
    <location>
        <begin position="954"/>
        <end position="974"/>
    </location>
</feature>
<reference evidence="7" key="1">
    <citation type="submission" date="2022-07" db="EMBL/GenBank/DDBJ databases">
        <title>Enhanced cultured diversity of the mouse gut microbiota enables custom-made synthetic communities.</title>
        <authorList>
            <person name="Afrizal A."/>
        </authorList>
    </citation>
    <scope>NUCLEOTIDE SEQUENCE</scope>
    <source>
        <strain evidence="7">DSM 29482</strain>
    </source>
</reference>
<feature type="transmembrane region" description="Helical" evidence="3">
    <location>
        <begin position="407"/>
        <end position="428"/>
    </location>
</feature>
<dbReference type="PANTHER" id="PTHR37469:SF2">
    <property type="entry name" value="CELLOBIONIC ACID PHOSPHORYLASE"/>
    <property type="match status" value="1"/>
</dbReference>
<evidence type="ECO:0000259" key="6">
    <source>
        <dbReference type="Pfam" id="PF17167"/>
    </source>
</evidence>
<feature type="transmembrane region" description="Helical" evidence="3">
    <location>
        <begin position="928"/>
        <end position="949"/>
    </location>
</feature>
<feature type="transmembrane region" description="Helical" evidence="3">
    <location>
        <begin position="805"/>
        <end position="822"/>
    </location>
</feature>
<dbReference type="SMART" id="SM01068">
    <property type="entry name" value="CBM_X"/>
    <property type="match status" value="2"/>
</dbReference>
<dbReference type="InterPro" id="IPR008928">
    <property type="entry name" value="6-hairpin_glycosidase_sf"/>
</dbReference>
<feature type="domain" description="Glycosyl hydrolase 94 supersandwich" evidence="4">
    <location>
        <begin position="2027"/>
        <end position="2296"/>
    </location>
</feature>
<keyword evidence="8" id="KW-1185">Reference proteome</keyword>
<dbReference type="InterPro" id="IPR019282">
    <property type="entry name" value="Glycoamylase-like_cons_dom"/>
</dbReference>
<evidence type="ECO:0000256" key="1">
    <source>
        <dbReference type="ARBA" id="ARBA00022676"/>
    </source>
</evidence>
<keyword evidence="3" id="KW-1133">Transmembrane helix</keyword>
<feature type="transmembrane region" description="Helical" evidence="3">
    <location>
        <begin position="872"/>
        <end position="891"/>
    </location>
</feature>
<dbReference type="InterPro" id="IPR033432">
    <property type="entry name" value="GH94_catalytic"/>
</dbReference>
<feature type="transmembrane region" description="Helical" evidence="3">
    <location>
        <begin position="828"/>
        <end position="851"/>
    </location>
</feature>
<keyword evidence="2" id="KW-0808">Transferase</keyword>
<dbReference type="InterPro" id="IPR037824">
    <property type="entry name" value="GH94N_2_NdvB"/>
</dbReference>
<dbReference type="GO" id="GO:0016757">
    <property type="term" value="F:glycosyltransferase activity"/>
    <property type="evidence" value="ECO:0007669"/>
    <property type="project" value="UniProtKB-KW"/>
</dbReference>
<feature type="domain" description="Glycosyl hydrolase 94 supersandwich" evidence="4">
    <location>
        <begin position="1535"/>
        <end position="1808"/>
    </location>
</feature>
<protein>
    <recommendedName>
        <fullName evidence="9">N,N'-diacetylchitobiose phosphorylase</fullName>
    </recommendedName>
</protein>
<evidence type="ECO:0008006" key="9">
    <source>
        <dbReference type="Google" id="ProtNLM"/>
    </source>
</evidence>
<dbReference type="Gene3D" id="1.50.10.10">
    <property type="match status" value="1"/>
</dbReference>
<dbReference type="EMBL" id="JANJZL010000002">
    <property type="protein sequence ID" value="MCR2043099.1"/>
    <property type="molecule type" value="Genomic_DNA"/>
</dbReference>
<evidence type="ECO:0000256" key="3">
    <source>
        <dbReference type="SAM" id="Phobius"/>
    </source>
</evidence>
<dbReference type="Pfam" id="PF10091">
    <property type="entry name" value="Glycoamylase"/>
    <property type="match status" value="1"/>
</dbReference>
<dbReference type="SUPFAM" id="SSF48208">
    <property type="entry name" value="Six-hairpin glycosidases"/>
    <property type="match status" value="1"/>
</dbReference>
<dbReference type="GO" id="GO:0030246">
    <property type="term" value="F:carbohydrate binding"/>
    <property type="evidence" value="ECO:0007669"/>
    <property type="project" value="InterPro"/>
</dbReference>
<evidence type="ECO:0000259" key="4">
    <source>
        <dbReference type="Pfam" id="PF06165"/>
    </source>
</evidence>
<accession>A0A9X2MGA7</accession>
<dbReference type="SUPFAM" id="SSF74650">
    <property type="entry name" value="Galactose mutarotase-like"/>
    <property type="match status" value="2"/>
</dbReference>
<keyword evidence="3" id="KW-0812">Transmembrane</keyword>
<feature type="domain" description="Glycoamylase-like" evidence="5">
    <location>
        <begin position="1280"/>
        <end position="1491"/>
    </location>
</feature>
<evidence type="ECO:0000256" key="2">
    <source>
        <dbReference type="ARBA" id="ARBA00022679"/>
    </source>
</evidence>
<dbReference type="Proteomes" id="UP001142078">
    <property type="component" value="Unassembled WGS sequence"/>
</dbReference>
<dbReference type="InterPro" id="IPR037018">
    <property type="entry name" value="GH65_N"/>
</dbReference>
<dbReference type="Gene3D" id="2.60.420.10">
    <property type="entry name" value="Maltose phosphorylase, domain 3"/>
    <property type="match status" value="1"/>
</dbReference>
<dbReference type="CDD" id="cd11756">
    <property type="entry name" value="GH94N_ChvB_NdvB_1_like"/>
    <property type="match status" value="1"/>
</dbReference>
<sequence>MSNMWLIFISILLVSILLIIYISMYIKEEKIRDIEIEDILLSREMLIQHGEELGRTFKIGKKIDVKNFLLLNLDKNFKQIEKIYLDLNRVANRDLPKASEWLLDNFYIIELQYKEIRENLEKEKELNLNTLESGLLKGYPRVYILAIELISHTEGVLNEETLVDFIKAYQKESILSIKEISILPLMLTLALMEYIKNICVEIKATNQQWKKADEIDLSQVEDIERYIEEIDDIDSSYLARLVLRMKKSDIETSIFSLEKRLNYLGTSIESTIEKEHINQANMKVKMGNCIISLKNISDFKWVSIFDKLCIVEMILKKDPLKVYENMDLESKNYYRYHVQKLAKNLNVKEIFIAKKALELAKYEYDKGDKGKKSHIGYYIIDSGREEIFSSLSRTDGMKGLYLNTEKYYTFPITLLTLSIAFLLARYAYIRSNVVIGLLVGFVTFIPISNIIIAIFNTIFSKRFIPTHLPKLELKDEIPDVFKTFVVIPTLLTDEKRVKELVEQLEIHYLSNREKNIYFGLIGDFKDGKFEKEENDEKIIKKALKCINRLNEKYSEDENIFYYFHRDRVYSQSEEKWMGWEKKRGALVEFNELILGSKDTTYSVVSSNISSLQNKIKYIITLDADTKMPLESARKLIGTIGHPLNAAVVDRERNIVIEGYGIIQPRIDVDIESSNKSIFTRIYAGQGGIDPYTTAVSDIYQDLFGEGIFTGKGIYDLEVFQICLKDAIPENTVLSHDLLESCYIRAGLATDIQLIDGYPEKYNSYIMRLHRWTRGDWQLIRWLKNHKKNPISSLSKWKIRDNMRRSLIPVSILFTIVLGLTIFPGNIYLWLGISLLAIFTPFILTLVENILYRNKSINKIKLNGNLITGVKGSFYQGILSFIFLPYEAYMMMDAILRTIYRVIFSNKNLLQWTTAFDMEKKLKNDSRSFFLRMRSSVLIGIGAIVLTYLINIEKIYISIFISTLWIISPIIAYIISKEDIEEKVEVDSTYLREIARKTWDYYETFTNKENNFLPPDNYQEYPYNGVAYRTSPTNIGFLWVSILSARDLGYITTSKMVNLLDKAISSVEKMEKWEGHLYNWYSTTNLEPLRPYFVSTVDSGNFISYLYVLREGLKEYLRKPIMDKEYLQGLKDTIGLVEDEDISKEVLHRLEKIENEEIDQLKELKNYLHGIDYKKDKWIYNSFKMIEALIKEYEHYILDKNSRYSLLDLKQYYEKTLDNRKDKKIEALYENVKNIIFNIENLIDRIENLIDKADFRPLYNYDKDLFSIGYIVDEKELLDSYYDLLASEARTTSYIAICRGEVPKKHWFKLGRSLISKNGYRSLASWTGTMFEYLMPTLIMKNYRNTLLDETYNTAINIQKDYCTNKNIPWGISESGFFAFDVNLNYQYRAFGVPILGFKRGLEEDLVVSPYSSILALNFKPREVITNINNLFREKMVGKYGFYEAIDFTTRRLPANMNSGIVKSYMTHHQGMILLSINNYLNGRILIERFHRNVEMKTGEILLQEKIPMELIVAKERENLIDLEYEEERNDLILARTYDKNSLQDIECHILSSGDYSMLITNMGLGYSKKNDIFINRWRKDRIANQYGSFIYINNLTENKYWSTTYEPTKVEPDEYKVQFSNDKVSFYRKDGDIDTKMDIVLLSEEDGEIRKVTLTNNGDEDVLIEVCSYFELVGDFLESDISHPVFNNLFIRTKEVKEYEGLITNRRKRGEEQDSVYIVHSIKSEDKDEISFEYETNRLKFIGRGNKLSNPQGLFKGLSNTVGAVLDPIMSLKKRIKINSGESKEVYFITGIGNTEEEAFNILEKYNDEISFSKAFELAYTRSQTEIGYLNYKEEDIRLYDRLVSDIIFLDYRVDDRYKDIIKESIKGQEGLWAYGISGDIPILLVTIKSVENLENLKEILKAYGYWSFKGLAVDLIILCEDESSYYEPLYESIQEAVFECSGNVVGASGSIYIRKANNMPYEDRALLFKWASLVIDAEEGFIKKEESKDYIPNKIFNEVKKDYPAVQKDLDLEYFNGYGGFSKDGNEYIIKLENRLNTPLPWINIIANRNFGFTVSEIGAGFSWSHNSRENKLTPWYNDSLINSPGEIIYLRDDDTGNIWNITPSPIREEEEYIITHGQGYSNFNHYSQGIEQDLTMYVALNHNIKMNLIKLKNKSAFERKITLVYFMRPVLGVTDEVTDKFIETYMDEKEGIFLAKNSTNVDFKNSTMFIGCSEKVRSYTGNRREFIGSLGSLEEPEALEKERLSNTVGIGYDPCCAIEMEISIPSGSEKELVIVLAESDDIENGYSIVNKYSQLNGAKEELDNVKKYWEEKLKKIQINTPEPSMNLMMNSWLMYQTIVSRLWARTGFYQVGGAFGGRDQIQDAMNSLYIASEECKKQILNNCSHQFVEGDIQHWWHPNPKKNVHKGIRSKYSDDLLWLPLAVAKYLMVTEDYSILEVEVPYIESVVLSDEEQERYEVPNISEKTGTVYEHCIKAIEKSLKFGERGIPLMGSGDWNDGMNKVGYKGKGESIWLGWFLGTVLKNFLPICKKIGDFNRAERYEKIIENIKEAIEKNGWDGDWYLRAYFDDGRVLGSKENEECRIDSIAQSWGVLSGLGNKERTKKAMEAVDRYLINEEEGMILLLSPPFDKGDLDPGYIKSYVPGVRENGGQYTHAAAWVIGAFALMGDGEKALNLFNIINPINHTRTLIECEKYKTEPYVMAADIYGIDPHMGRGGWTWYTGSSGWIYKVGLEYILGFRVEGEKLYINPCIPKEWSRYSIEYKYLQTTYSIEVRNPCKLNNGVKYIKLDGKLVNEEYIKLINDNKNHYVEVVLNN</sequence>
<comment type="caution">
    <text evidence="7">The sequence shown here is derived from an EMBL/GenBank/DDBJ whole genome shotgun (WGS) entry which is preliminary data.</text>
</comment>
<dbReference type="RefSeq" id="WP_257490111.1">
    <property type="nucleotide sequence ID" value="NZ_JANJZL010000002.1"/>
</dbReference>
<dbReference type="PANTHER" id="PTHR37469">
    <property type="entry name" value="CELLOBIONIC ACID PHOSPHORYLASE-RELATED"/>
    <property type="match status" value="1"/>
</dbReference>
<feature type="transmembrane region" description="Helical" evidence="3">
    <location>
        <begin position="6"/>
        <end position="26"/>
    </location>
</feature>
<organism evidence="7 8">
    <name type="scientific">Anaerosalibacter massiliensis</name>
    <dbReference type="NCBI Taxonomy" id="1347392"/>
    <lineage>
        <taxon>Bacteria</taxon>
        <taxon>Bacillati</taxon>
        <taxon>Bacillota</taxon>
        <taxon>Tissierellia</taxon>
        <taxon>Tissierellales</taxon>
        <taxon>Sporanaerobacteraceae</taxon>
        <taxon>Anaerosalibacter</taxon>
    </lineage>
</organism>
<dbReference type="InterPro" id="IPR052047">
    <property type="entry name" value="GH94_Enzymes"/>
</dbReference>